<evidence type="ECO:0008006" key="3">
    <source>
        <dbReference type="Google" id="ProtNLM"/>
    </source>
</evidence>
<organism evidence="1 2">
    <name type="scientific">Nocardiopsis endophytica</name>
    <dbReference type="NCBI Taxonomy" id="3018445"/>
    <lineage>
        <taxon>Bacteria</taxon>
        <taxon>Bacillati</taxon>
        <taxon>Actinomycetota</taxon>
        <taxon>Actinomycetes</taxon>
        <taxon>Streptosporangiales</taxon>
        <taxon>Nocardiopsidaceae</taxon>
        <taxon>Nocardiopsis</taxon>
    </lineage>
</organism>
<evidence type="ECO:0000313" key="2">
    <source>
        <dbReference type="Proteomes" id="UP001527866"/>
    </source>
</evidence>
<accession>A0ABT4UBC3</accession>
<dbReference type="RefSeq" id="WP_270689603.1">
    <property type="nucleotide sequence ID" value="NZ_JAQFWQ010000111.1"/>
</dbReference>
<proteinExistence type="predicted"/>
<dbReference type="Proteomes" id="UP001527866">
    <property type="component" value="Unassembled WGS sequence"/>
</dbReference>
<name>A0ABT4UBC3_9ACTN</name>
<sequence>MEPISLQTRLIQATGRVPSRPDAPSGDGSAIARQMDAVLLTVGFACARDLLEHVSAMEPGAAFDTAADVLAAARHQVGDHVAHNVYFIDFPENVPDTLDFWAACIADALVGPDGEEIAVEDLFPDGAPGPVSLTDLPAYGRYQHTYADLLARHEALIASSEDRVTVLRLGGPLEEEAHRLYLDMAASPVPHSDDGRDLFAALAAHCADREQPETVPVRENRALINRAHLELGRAPQVDTVTDVLRLACALSDGDVTLAVPTRFTSPRRRDRRALLAALDRVVADAPAKLGDVNRHANRWKRLGERLHPHEYPEFPHAREVFAVARGERRAPSLEARIEAAFTEGDLDGALRLLSVSPGMLVRSLDRLLRLAGPERVDAVTGALAEAAPSVAGRVLLSARAHLDPARRHSAPRVFANRSRRAWVVPDTRAPLGHGTLTDAVRPLDDEIAARLPAAERVLVDPAVLKVALPTTGAPGRTDGMGVLPRGSTTVVDGERLRFFVYWRQARLTTDLDLSVQLLQKDFTYYGHLSWTNLVGNGGKHSGDIVEAPEGATEMIDLDLSRVGAAHYVVPQVDLYDGEGLDELAEVFFGYMTRGADRKGRPFEPRTVRMKSDLSGTGRVALPLVFARGGTRKKPRWRARWTHLSLTGEPRFNQVEANSLSTGLLARGIMERPYVTVAQAVELMRGRGAKVEEYEGQRGGRGTVFIGLERPERLREDVEAFTPDRLGNLLSH</sequence>
<gene>
    <name evidence="1" type="ORF">O4J56_26710</name>
</gene>
<protein>
    <recommendedName>
        <fullName evidence="3">TerD family protein</fullName>
    </recommendedName>
</protein>
<evidence type="ECO:0000313" key="1">
    <source>
        <dbReference type="EMBL" id="MDA2814269.1"/>
    </source>
</evidence>
<dbReference type="EMBL" id="JAQFWQ010000111">
    <property type="protein sequence ID" value="MDA2814269.1"/>
    <property type="molecule type" value="Genomic_DNA"/>
</dbReference>
<reference evidence="1 2" key="1">
    <citation type="submission" date="2023-01" db="EMBL/GenBank/DDBJ databases">
        <title>Draft genome sequence of Nocardiopsis sp. RSe5-2 isolated from halophytes.</title>
        <authorList>
            <person name="Duangmal K."/>
            <person name="Chantavorakit T."/>
        </authorList>
    </citation>
    <scope>NUCLEOTIDE SEQUENCE [LARGE SCALE GENOMIC DNA]</scope>
    <source>
        <strain evidence="1 2">RSe5-2</strain>
    </source>
</reference>
<comment type="caution">
    <text evidence="1">The sequence shown here is derived from an EMBL/GenBank/DDBJ whole genome shotgun (WGS) entry which is preliminary data.</text>
</comment>
<keyword evidence="2" id="KW-1185">Reference proteome</keyword>